<accession>W7ICE2</accession>
<feature type="compositionally biased region" description="Low complexity" evidence="1">
    <location>
        <begin position="94"/>
        <end position="109"/>
    </location>
</feature>
<feature type="region of interest" description="Disordered" evidence="1">
    <location>
        <begin position="86"/>
        <end position="109"/>
    </location>
</feature>
<dbReference type="OrthoDB" id="5328775at2759"/>
<keyword evidence="4" id="KW-1185">Reference proteome</keyword>
<evidence type="ECO:0008006" key="5">
    <source>
        <dbReference type="Google" id="ProtNLM"/>
    </source>
</evidence>
<evidence type="ECO:0000256" key="1">
    <source>
        <dbReference type="SAM" id="MobiDB-lite"/>
    </source>
</evidence>
<dbReference type="HOGENOM" id="CLU_1133571_0_0_1"/>
<evidence type="ECO:0000313" key="3">
    <source>
        <dbReference type="EMBL" id="EWC46770.1"/>
    </source>
</evidence>
<feature type="chain" id="PRO_5004893798" description="Extracellular membrane protein CFEM domain-containing protein" evidence="2">
    <location>
        <begin position="28"/>
        <end position="245"/>
    </location>
</feature>
<protein>
    <recommendedName>
        <fullName evidence="5">Extracellular membrane protein CFEM domain-containing protein</fullName>
    </recommendedName>
</protein>
<proteinExistence type="predicted"/>
<evidence type="ECO:0000313" key="4">
    <source>
        <dbReference type="Proteomes" id="UP000024837"/>
    </source>
</evidence>
<keyword evidence="2" id="KW-0732">Signal</keyword>
<dbReference type="AlphaFoldDB" id="W7ICE2"/>
<evidence type="ECO:0000256" key="2">
    <source>
        <dbReference type="SAM" id="SignalP"/>
    </source>
</evidence>
<name>W7ICE2_9PEZI</name>
<organism evidence="3 4">
    <name type="scientific">Drechslerella stenobrocha 248</name>
    <dbReference type="NCBI Taxonomy" id="1043628"/>
    <lineage>
        <taxon>Eukaryota</taxon>
        <taxon>Fungi</taxon>
        <taxon>Dikarya</taxon>
        <taxon>Ascomycota</taxon>
        <taxon>Pezizomycotina</taxon>
        <taxon>Orbiliomycetes</taxon>
        <taxon>Orbiliales</taxon>
        <taxon>Orbiliaceae</taxon>
        <taxon>Drechslerella</taxon>
    </lineage>
</organism>
<gene>
    <name evidence="3" type="ORF">DRE_04015</name>
</gene>
<sequence>MRKQFLIQLPLSRLLLTFLLSASGLLAAPGPSEGAYISINLANNTSTPSDLFDAAEGPRELSSVPPPGLTLTSYLTATQLITAPAQTTTAVSDGTPGSETTAATSPTPTAVCSVPPQVAAPCELSNPADSCIKAHYSALKTCYQTGTLPTAKNIAQYYIDCQDELGETGSYDSFRFCSLDHVARRVNETPTVRKRSVVELGNTVLVMEDDFADALDDAGVIMMDESELWEQKYGTNDDWLHSEMV</sequence>
<dbReference type="EMBL" id="KI966415">
    <property type="protein sequence ID" value="EWC46770.1"/>
    <property type="molecule type" value="Genomic_DNA"/>
</dbReference>
<reference evidence="3 4" key="1">
    <citation type="submission" date="2013-05" db="EMBL/GenBank/DDBJ databases">
        <title>Drechslerella stenobrocha genome reveals carnivorous origination and mechanical trapping mechanism of predatory fungi.</title>
        <authorList>
            <person name="Liu X."/>
            <person name="Zhang W."/>
            <person name="Liu K."/>
        </authorList>
    </citation>
    <scope>NUCLEOTIDE SEQUENCE [LARGE SCALE GENOMIC DNA]</scope>
    <source>
        <strain evidence="3 4">248</strain>
    </source>
</reference>
<dbReference type="Proteomes" id="UP000024837">
    <property type="component" value="Unassembled WGS sequence"/>
</dbReference>
<feature type="signal peptide" evidence="2">
    <location>
        <begin position="1"/>
        <end position="27"/>
    </location>
</feature>